<dbReference type="PROSITE" id="PS51782">
    <property type="entry name" value="LYSM"/>
    <property type="match status" value="2"/>
</dbReference>
<dbReference type="InterPro" id="IPR018392">
    <property type="entry name" value="LysM"/>
</dbReference>
<evidence type="ECO:0000313" key="2">
    <source>
        <dbReference type="EMBL" id="CAL2085345.1"/>
    </source>
</evidence>
<dbReference type="Proteomes" id="UP001497416">
    <property type="component" value="Unassembled WGS sequence"/>
</dbReference>
<evidence type="ECO:0000259" key="1">
    <source>
        <dbReference type="PROSITE" id="PS51782"/>
    </source>
</evidence>
<proteinExistence type="predicted"/>
<feature type="domain" description="LysM" evidence="1">
    <location>
        <begin position="75"/>
        <end position="119"/>
    </location>
</feature>
<accession>A0ABM9NZN0</accession>
<sequence>MCDIHVYMKKGFLLFSLFLSISIFSQEKKLPEGWDKILLEGKTAYMNLITGEVSESFPKKAARKPEPVVEYDPTITHKVVKGETLSTIARKYEMSLAQLYRLNSLQDFDSIEIGDEIVIGYEDEKKKMSNNTLNRKETSFENIGKKKHIVQSGETLYGISRKYKTSIHSIRKINNLESDNIFVGQVLKIK</sequence>
<keyword evidence="3" id="KW-1185">Reference proteome</keyword>
<dbReference type="Gene3D" id="3.10.350.10">
    <property type="entry name" value="LysM domain"/>
    <property type="match status" value="2"/>
</dbReference>
<dbReference type="PANTHER" id="PTHR33734:SF22">
    <property type="entry name" value="MEMBRANE-BOUND LYTIC MUREIN TRANSGLYCOSYLASE D"/>
    <property type="match status" value="1"/>
</dbReference>
<dbReference type="SMART" id="SM00257">
    <property type="entry name" value="LysM"/>
    <property type="match status" value="2"/>
</dbReference>
<dbReference type="PANTHER" id="PTHR33734">
    <property type="entry name" value="LYSM DOMAIN-CONTAINING GPI-ANCHORED PROTEIN 2"/>
    <property type="match status" value="1"/>
</dbReference>
<organism evidence="2 3">
    <name type="scientific">Tenacibaculum platacis</name>
    <dbReference type="NCBI Taxonomy" id="3137852"/>
    <lineage>
        <taxon>Bacteria</taxon>
        <taxon>Pseudomonadati</taxon>
        <taxon>Bacteroidota</taxon>
        <taxon>Flavobacteriia</taxon>
        <taxon>Flavobacteriales</taxon>
        <taxon>Flavobacteriaceae</taxon>
        <taxon>Tenacibaculum</taxon>
    </lineage>
</organism>
<name>A0ABM9NZN0_9FLAO</name>
<evidence type="ECO:0000313" key="3">
    <source>
        <dbReference type="Proteomes" id="UP001497416"/>
    </source>
</evidence>
<gene>
    <name evidence="2" type="ORF">T190607A01A_20457</name>
</gene>
<reference evidence="2 3" key="1">
    <citation type="submission" date="2024-05" db="EMBL/GenBank/DDBJ databases">
        <authorList>
            <person name="Duchaud E."/>
        </authorList>
    </citation>
    <scope>NUCLEOTIDE SEQUENCE [LARGE SCALE GENOMIC DNA]</scope>
    <source>
        <strain evidence="2">Ena-SAMPLE-TAB-13-05-2024-13:56:06:370-140302</strain>
    </source>
</reference>
<dbReference type="Pfam" id="PF01476">
    <property type="entry name" value="LysM"/>
    <property type="match status" value="2"/>
</dbReference>
<comment type="caution">
    <text evidence="2">The sequence shown here is derived from an EMBL/GenBank/DDBJ whole genome shotgun (WGS) entry which is preliminary data.</text>
</comment>
<dbReference type="SUPFAM" id="SSF54106">
    <property type="entry name" value="LysM domain"/>
    <property type="match status" value="2"/>
</dbReference>
<dbReference type="EMBL" id="CAXIXY010000004">
    <property type="protein sequence ID" value="CAL2085345.1"/>
    <property type="molecule type" value="Genomic_DNA"/>
</dbReference>
<feature type="domain" description="LysM" evidence="1">
    <location>
        <begin position="146"/>
        <end position="189"/>
    </location>
</feature>
<protein>
    <recommendedName>
        <fullName evidence="1">LysM domain-containing protein</fullName>
    </recommendedName>
</protein>
<dbReference type="CDD" id="cd00118">
    <property type="entry name" value="LysM"/>
    <property type="match status" value="2"/>
</dbReference>
<dbReference type="InterPro" id="IPR036779">
    <property type="entry name" value="LysM_dom_sf"/>
</dbReference>